<dbReference type="Proteomes" id="UP000324222">
    <property type="component" value="Unassembled WGS sequence"/>
</dbReference>
<keyword evidence="2" id="KW-1185">Reference proteome</keyword>
<reference evidence="1 2" key="1">
    <citation type="submission" date="2019-05" db="EMBL/GenBank/DDBJ databases">
        <title>Another draft genome of Portunus trituberculatus and its Hox gene families provides insights of decapod evolution.</title>
        <authorList>
            <person name="Jeong J.-H."/>
            <person name="Song I."/>
            <person name="Kim S."/>
            <person name="Choi T."/>
            <person name="Kim D."/>
            <person name="Ryu S."/>
            <person name="Kim W."/>
        </authorList>
    </citation>
    <scope>NUCLEOTIDE SEQUENCE [LARGE SCALE GENOMIC DNA]</scope>
    <source>
        <tissue evidence="1">Muscle</tissue>
    </source>
</reference>
<name>A0A5B7H5S7_PORTR</name>
<proteinExistence type="predicted"/>
<dbReference type="AlphaFoldDB" id="A0A5B7H5S7"/>
<protein>
    <submittedName>
        <fullName evidence="1">Uncharacterized protein</fullName>
    </submittedName>
</protein>
<accession>A0A5B7H5S7</accession>
<gene>
    <name evidence="1" type="ORF">E2C01_059047</name>
</gene>
<evidence type="ECO:0000313" key="1">
    <source>
        <dbReference type="EMBL" id="MPC64925.1"/>
    </source>
</evidence>
<dbReference type="EMBL" id="VSRR010022718">
    <property type="protein sequence ID" value="MPC64925.1"/>
    <property type="molecule type" value="Genomic_DNA"/>
</dbReference>
<evidence type="ECO:0000313" key="2">
    <source>
        <dbReference type="Proteomes" id="UP000324222"/>
    </source>
</evidence>
<sequence>MFRIPGRHSNTKQKHSSLKLVTPFFSFLFLRPTSLVNPWGNNTRNERLAKASRCATCTSKELRVFTCKDYDEKAKRRTQNMETGQKK</sequence>
<comment type="caution">
    <text evidence="1">The sequence shown here is derived from an EMBL/GenBank/DDBJ whole genome shotgun (WGS) entry which is preliminary data.</text>
</comment>
<organism evidence="1 2">
    <name type="scientific">Portunus trituberculatus</name>
    <name type="common">Swimming crab</name>
    <name type="synonym">Neptunus trituberculatus</name>
    <dbReference type="NCBI Taxonomy" id="210409"/>
    <lineage>
        <taxon>Eukaryota</taxon>
        <taxon>Metazoa</taxon>
        <taxon>Ecdysozoa</taxon>
        <taxon>Arthropoda</taxon>
        <taxon>Crustacea</taxon>
        <taxon>Multicrustacea</taxon>
        <taxon>Malacostraca</taxon>
        <taxon>Eumalacostraca</taxon>
        <taxon>Eucarida</taxon>
        <taxon>Decapoda</taxon>
        <taxon>Pleocyemata</taxon>
        <taxon>Brachyura</taxon>
        <taxon>Eubrachyura</taxon>
        <taxon>Portunoidea</taxon>
        <taxon>Portunidae</taxon>
        <taxon>Portuninae</taxon>
        <taxon>Portunus</taxon>
    </lineage>
</organism>